<protein>
    <submittedName>
        <fullName evidence="2">DNA repair protein RadA</fullName>
    </submittedName>
</protein>
<dbReference type="GO" id="GO:0005524">
    <property type="term" value="F:ATP binding"/>
    <property type="evidence" value="ECO:0007669"/>
    <property type="project" value="InterPro"/>
</dbReference>
<dbReference type="InterPro" id="IPR003593">
    <property type="entry name" value="AAA+_ATPase"/>
</dbReference>
<dbReference type="AlphaFoldDB" id="A0A2X2K0Q1"/>
<dbReference type="GO" id="GO:0005829">
    <property type="term" value="C:cytosol"/>
    <property type="evidence" value="ECO:0007669"/>
    <property type="project" value="TreeGrafter"/>
</dbReference>
<dbReference type="PANTHER" id="PTHR32472">
    <property type="entry name" value="DNA REPAIR PROTEIN RADA"/>
    <property type="match status" value="1"/>
</dbReference>
<dbReference type="SUPFAM" id="SSF52540">
    <property type="entry name" value="P-loop containing nucleoside triphosphate hydrolases"/>
    <property type="match status" value="1"/>
</dbReference>
<organism evidence="2 3">
    <name type="scientific">Staphylococcus aureus</name>
    <dbReference type="NCBI Taxonomy" id="1280"/>
    <lineage>
        <taxon>Bacteria</taxon>
        <taxon>Bacillati</taxon>
        <taxon>Bacillota</taxon>
        <taxon>Bacilli</taxon>
        <taxon>Bacillales</taxon>
        <taxon>Staphylococcaceae</taxon>
        <taxon>Staphylococcus</taxon>
    </lineage>
</organism>
<accession>A0A2X2K0Q1</accession>
<dbReference type="EMBL" id="UAUX01000006">
    <property type="protein sequence ID" value="SPZ97751.1"/>
    <property type="molecule type" value="Genomic_DNA"/>
</dbReference>
<dbReference type="PRINTS" id="PR01874">
    <property type="entry name" value="DNAREPAIRADA"/>
</dbReference>
<sequence>MLTDSAEFNRVLGGGIVSGSLVLIGGDPGIGKSTLLLQICASLSQKKKVLYITGEESLSQTKLRAERLDEDSSELQVLAETDLEVIYQTVKEEQPDLLVVDSIQTIYHPEISSAPGSVSQVRESTQSLMNIAKQMNIGNFYSGSCNERRSNCWPKIARTHG</sequence>
<dbReference type="PANTHER" id="PTHR32472:SF10">
    <property type="entry name" value="DNA REPAIR PROTEIN RADA-LIKE PROTEIN"/>
    <property type="match status" value="1"/>
</dbReference>
<dbReference type="GO" id="GO:0003677">
    <property type="term" value="F:DNA binding"/>
    <property type="evidence" value="ECO:0007669"/>
    <property type="project" value="InterPro"/>
</dbReference>
<evidence type="ECO:0000313" key="2">
    <source>
        <dbReference type="EMBL" id="SPZ97751.1"/>
    </source>
</evidence>
<dbReference type="SMART" id="SM00382">
    <property type="entry name" value="AAA"/>
    <property type="match status" value="1"/>
</dbReference>
<gene>
    <name evidence="2" type="ORF">NCTC7878_01139</name>
</gene>
<dbReference type="GO" id="GO:0000725">
    <property type="term" value="P:recombinational repair"/>
    <property type="evidence" value="ECO:0007669"/>
    <property type="project" value="TreeGrafter"/>
</dbReference>
<dbReference type="GO" id="GO:0140664">
    <property type="term" value="F:ATP-dependent DNA damage sensor activity"/>
    <property type="evidence" value="ECO:0007669"/>
    <property type="project" value="InterPro"/>
</dbReference>
<dbReference type="Gene3D" id="3.40.50.300">
    <property type="entry name" value="P-loop containing nucleotide triphosphate hydrolases"/>
    <property type="match status" value="1"/>
</dbReference>
<proteinExistence type="predicted"/>
<evidence type="ECO:0000313" key="3">
    <source>
        <dbReference type="Proteomes" id="UP000249913"/>
    </source>
</evidence>
<dbReference type="InterPro" id="IPR020588">
    <property type="entry name" value="RecA_ATP-bd"/>
</dbReference>
<reference evidence="2 3" key="1">
    <citation type="submission" date="2018-06" db="EMBL/GenBank/DDBJ databases">
        <authorList>
            <consortium name="Pathogen Informatics"/>
            <person name="Doyle S."/>
        </authorList>
    </citation>
    <scope>NUCLEOTIDE SEQUENCE [LARGE SCALE GENOMIC DNA]</scope>
    <source>
        <strain evidence="2 3">NCTC7878</strain>
    </source>
</reference>
<dbReference type="Proteomes" id="UP000249913">
    <property type="component" value="Unassembled WGS sequence"/>
</dbReference>
<dbReference type="Pfam" id="PF13481">
    <property type="entry name" value="AAA_25"/>
    <property type="match status" value="1"/>
</dbReference>
<feature type="domain" description="RecA family profile 1" evidence="1">
    <location>
        <begin position="1"/>
        <end position="145"/>
    </location>
</feature>
<dbReference type="InterPro" id="IPR027417">
    <property type="entry name" value="P-loop_NTPase"/>
</dbReference>
<dbReference type="PROSITE" id="PS50162">
    <property type="entry name" value="RECA_2"/>
    <property type="match status" value="1"/>
</dbReference>
<evidence type="ECO:0000259" key="1">
    <source>
        <dbReference type="PROSITE" id="PS50162"/>
    </source>
</evidence>
<name>A0A2X2K0Q1_STAAU</name>